<reference evidence="1" key="1">
    <citation type="submission" date="2018-09" db="EMBL/GenBank/DDBJ databases">
        <title>Genome sequencing and analysis.</title>
        <authorList>
            <person name="Huang Y.-T."/>
        </authorList>
    </citation>
    <scope>NUCLEOTIDE SEQUENCE</scope>
    <source>
        <strain evidence="1">HIDE</strain>
    </source>
</reference>
<gene>
    <name evidence="1" type="ORF">D7032_15155</name>
</gene>
<protein>
    <submittedName>
        <fullName evidence="1">Uncharacterized protein</fullName>
    </submittedName>
</protein>
<name>A0A7T8IQ22_9GAMM</name>
<evidence type="ECO:0000313" key="1">
    <source>
        <dbReference type="EMBL" id="QQO84455.1"/>
    </source>
</evidence>
<proteinExistence type="predicted"/>
<dbReference type="AlphaFoldDB" id="A0A7T8IQ22"/>
<dbReference type="RefSeq" id="WP_345861783.1">
    <property type="nucleotide sequence ID" value="NZ_CP032664.1"/>
</dbReference>
<organism evidence="1">
    <name type="scientific">Shewanella algae</name>
    <dbReference type="NCBI Taxonomy" id="38313"/>
    <lineage>
        <taxon>Bacteria</taxon>
        <taxon>Pseudomonadati</taxon>
        <taxon>Pseudomonadota</taxon>
        <taxon>Gammaproteobacteria</taxon>
        <taxon>Alteromonadales</taxon>
        <taxon>Shewanellaceae</taxon>
        <taxon>Shewanella</taxon>
    </lineage>
</organism>
<sequence>MIARFTFLAMKFQATCLVFWELLSIKFDNVISEQVKRRSTNNKTLITADNNEEASVGTQGGLAFAQQRLPKTTLNIPSLLEYASPYPINRKKRRPIEPPL</sequence>
<accession>A0A7T8IQ22</accession>
<dbReference type="EMBL" id="CP032664">
    <property type="protein sequence ID" value="QQO84455.1"/>
    <property type="molecule type" value="Genomic_DNA"/>
</dbReference>